<feature type="region of interest" description="Disordered" evidence="8">
    <location>
        <begin position="1"/>
        <end position="33"/>
    </location>
</feature>
<dbReference type="InterPro" id="IPR036864">
    <property type="entry name" value="Zn2-C6_fun-type_DNA-bd_sf"/>
</dbReference>
<dbReference type="PROSITE" id="PS50048">
    <property type="entry name" value="ZN2_CY6_FUNGAL_2"/>
    <property type="match status" value="1"/>
</dbReference>
<dbReference type="OrthoDB" id="9986881at2759"/>
<evidence type="ECO:0000256" key="5">
    <source>
        <dbReference type="ARBA" id="ARBA00023125"/>
    </source>
</evidence>
<evidence type="ECO:0000259" key="9">
    <source>
        <dbReference type="PROSITE" id="PS50048"/>
    </source>
</evidence>
<keyword evidence="5" id="KW-0238">DNA-binding</keyword>
<dbReference type="Pfam" id="PF00172">
    <property type="entry name" value="Zn_clus"/>
    <property type="match status" value="1"/>
</dbReference>
<dbReference type="PROSITE" id="PS00463">
    <property type="entry name" value="ZN2_CY6_FUNGAL_1"/>
    <property type="match status" value="1"/>
</dbReference>
<dbReference type="GO" id="GO:0000981">
    <property type="term" value="F:DNA-binding transcription factor activity, RNA polymerase II-specific"/>
    <property type="evidence" value="ECO:0007669"/>
    <property type="project" value="InterPro"/>
</dbReference>
<feature type="domain" description="Zn(2)-C6 fungal-type" evidence="9">
    <location>
        <begin position="38"/>
        <end position="67"/>
    </location>
</feature>
<keyword evidence="6" id="KW-0804">Transcription</keyword>
<keyword evidence="4" id="KW-0805">Transcription regulation</keyword>
<dbReference type="Proteomes" id="UP000234585">
    <property type="component" value="Unassembled WGS sequence"/>
</dbReference>
<evidence type="ECO:0000256" key="7">
    <source>
        <dbReference type="ARBA" id="ARBA00023242"/>
    </source>
</evidence>
<sequence length="395" mass="42395">MDVPSTSPESNSPTTQQHATVENHPLGTWSRPRPVTTACERCRRRKIRCDGNTPCATCQRFSMVCIRHRKGEAQAALEKRVHELETQVATLSSIFSSMQSESVTEDLPVWPSFPVDPSPTDSMPSPSGCQSVEARVHDGDTPPFDVPRIQIVECANSTPMQTAMTPSGIPVASDSGTACMTIGAQLMPLQLGANLTPPLSASSSPTWEAQCSLSPGNFALSSPSRRSSVSSLVLDTDFDLPGVFSSQAGESLTDVQGIGISAPAEELEYFTLPTRAEADSLLDFICDKAPGLGVPISREALQACLNIMCDHSETLASTNSCSASMARFQVYMAMAAALRLRPDVSDGECSLLDNCYRLALEQIQSSLFWTQPLVNEAALLMVLFARASQESVGLE</sequence>
<dbReference type="SMART" id="SM00066">
    <property type="entry name" value="GAL4"/>
    <property type="match status" value="1"/>
</dbReference>
<evidence type="ECO:0000256" key="1">
    <source>
        <dbReference type="ARBA" id="ARBA00004123"/>
    </source>
</evidence>
<dbReference type="STRING" id="41067.A0A2I2F2A2"/>
<evidence type="ECO:0000313" key="10">
    <source>
        <dbReference type="EMBL" id="PLB34751.1"/>
    </source>
</evidence>
<evidence type="ECO:0000256" key="2">
    <source>
        <dbReference type="ARBA" id="ARBA00022723"/>
    </source>
</evidence>
<keyword evidence="2" id="KW-0479">Metal-binding</keyword>
<dbReference type="CDD" id="cd00067">
    <property type="entry name" value="GAL4"/>
    <property type="match status" value="1"/>
</dbReference>
<organism evidence="10 11">
    <name type="scientific">Aspergillus candidus</name>
    <dbReference type="NCBI Taxonomy" id="41067"/>
    <lineage>
        <taxon>Eukaryota</taxon>
        <taxon>Fungi</taxon>
        <taxon>Dikarya</taxon>
        <taxon>Ascomycota</taxon>
        <taxon>Pezizomycotina</taxon>
        <taxon>Eurotiomycetes</taxon>
        <taxon>Eurotiomycetidae</taxon>
        <taxon>Eurotiales</taxon>
        <taxon>Aspergillaceae</taxon>
        <taxon>Aspergillus</taxon>
        <taxon>Aspergillus subgen. Circumdati</taxon>
    </lineage>
</organism>
<keyword evidence="11" id="KW-1185">Reference proteome</keyword>
<evidence type="ECO:0000256" key="6">
    <source>
        <dbReference type="ARBA" id="ARBA00023163"/>
    </source>
</evidence>
<dbReference type="SUPFAM" id="SSF57701">
    <property type="entry name" value="Zn2/Cys6 DNA-binding domain"/>
    <property type="match status" value="1"/>
</dbReference>
<dbReference type="PANTHER" id="PTHR47782:SF12">
    <property type="entry name" value="ZN(II)2CYS6 TRANSCRIPTION FACTOR (EUROFUNG)"/>
    <property type="match status" value="1"/>
</dbReference>
<dbReference type="GO" id="GO:0009893">
    <property type="term" value="P:positive regulation of metabolic process"/>
    <property type="evidence" value="ECO:0007669"/>
    <property type="project" value="UniProtKB-ARBA"/>
</dbReference>
<evidence type="ECO:0000256" key="8">
    <source>
        <dbReference type="SAM" id="MobiDB-lite"/>
    </source>
</evidence>
<reference evidence="10 11" key="1">
    <citation type="submission" date="2017-12" db="EMBL/GenBank/DDBJ databases">
        <authorList>
            <consortium name="DOE Joint Genome Institute"/>
            <person name="Haridas S."/>
            <person name="Kjaerbolling I."/>
            <person name="Vesth T.C."/>
            <person name="Frisvad J.C."/>
            <person name="Nybo J.L."/>
            <person name="Theobald S."/>
            <person name="Kuo A."/>
            <person name="Bowyer P."/>
            <person name="Matsuda Y."/>
            <person name="Mondo S."/>
            <person name="Lyhne E.K."/>
            <person name="Kogle M.E."/>
            <person name="Clum A."/>
            <person name="Lipzen A."/>
            <person name="Salamov A."/>
            <person name="Ngan C.Y."/>
            <person name="Daum C."/>
            <person name="Chiniquy J."/>
            <person name="Barry K."/>
            <person name="LaButti K."/>
            <person name="Simmons B.A."/>
            <person name="Magnuson J.K."/>
            <person name="Mortensen U.H."/>
            <person name="Larsen T.O."/>
            <person name="Grigoriev I.V."/>
            <person name="Baker S.E."/>
            <person name="Andersen M.R."/>
            <person name="Nordberg H.P."/>
            <person name="Cantor M.N."/>
            <person name="Hua S.X."/>
        </authorList>
    </citation>
    <scope>NUCLEOTIDE SEQUENCE [LARGE SCALE GENOMIC DNA]</scope>
    <source>
        <strain evidence="10 11">CBS 102.13</strain>
    </source>
</reference>
<evidence type="ECO:0000256" key="3">
    <source>
        <dbReference type="ARBA" id="ARBA00022833"/>
    </source>
</evidence>
<comment type="subcellular location">
    <subcellularLocation>
        <location evidence="1">Nucleus</location>
    </subcellularLocation>
</comment>
<protein>
    <recommendedName>
        <fullName evidence="9">Zn(2)-C6 fungal-type domain-containing protein</fullName>
    </recommendedName>
</protein>
<dbReference type="PANTHER" id="PTHR47782">
    <property type="entry name" value="ZN(II)2CYS6 TRANSCRIPTION FACTOR (EUROFUNG)-RELATED"/>
    <property type="match status" value="1"/>
</dbReference>
<name>A0A2I2F2A2_ASPCN</name>
<keyword evidence="3" id="KW-0862">Zinc</keyword>
<dbReference type="EMBL" id="KZ559173">
    <property type="protein sequence ID" value="PLB34751.1"/>
    <property type="molecule type" value="Genomic_DNA"/>
</dbReference>
<dbReference type="AlphaFoldDB" id="A0A2I2F2A2"/>
<proteinExistence type="predicted"/>
<dbReference type="GO" id="GO:0005634">
    <property type="term" value="C:nucleus"/>
    <property type="evidence" value="ECO:0007669"/>
    <property type="project" value="UniProtKB-SubCell"/>
</dbReference>
<dbReference type="InterPro" id="IPR052202">
    <property type="entry name" value="Yeast_MetPath_Reg"/>
</dbReference>
<feature type="compositionally biased region" description="Low complexity" evidence="8">
    <location>
        <begin position="1"/>
        <end position="15"/>
    </location>
</feature>
<gene>
    <name evidence="10" type="ORF">BDW47DRAFT_71732</name>
</gene>
<dbReference type="GO" id="GO:0003677">
    <property type="term" value="F:DNA binding"/>
    <property type="evidence" value="ECO:0007669"/>
    <property type="project" value="UniProtKB-KW"/>
</dbReference>
<keyword evidence="7" id="KW-0539">Nucleus</keyword>
<evidence type="ECO:0000256" key="4">
    <source>
        <dbReference type="ARBA" id="ARBA00023015"/>
    </source>
</evidence>
<dbReference type="GO" id="GO:0008270">
    <property type="term" value="F:zinc ion binding"/>
    <property type="evidence" value="ECO:0007669"/>
    <property type="project" value="InterPro"/>
</dbReference>
<dbReference type="RefSeq" id="XP_024668763.1">
    <property type="nucleotide sequence ID" value="XM_024819685.1"/>
</dbReference>
<dbReference type="GeneID" id="36526845"/>
<dbReference type="Gene3D" id="4.10.240.10">
    <property type="entry name" value="Zn(2)-C6 fungal-type DNA-binding domain"/>
    <property type="match status" value="1"/>
</dbReference>
<accession>A0A2I2F2A2</accession>
<dbReference type="InterPro" id="IPR001138">
    <property type="entry name" value="Zn2Cys6_DnaBD"/>
</dbReference>
<evidence type="ECO:0000313" key="11">
    <source>
        <dbReference type="Proteomes" id="UP000234585"/>
    </source>
</evidence>